<proteinExistence type="inferred from homology"/>
<protein>
    <submittedName>
        <fullName evidence="3">Efflux transporter, outer membrane factor (OMF) lipoprotein, NodT family</fullName>
    </submittedName>
</protein>
<reference evidence="4" key="1">
    <citation type="submission" date="2016-10" db="EMBL/GenBank/DDBJ databases">
        <authorList>
            <person name="Varghese N."/>
            <person name="Submissions S."/>
        </authorList>
    </citation>
    <scope>NUCLEOTIDE SEQUENCE [LARGE SCALE GENOMIC DNA]</scope>
    <source>
        <strain evidence="4">DSM 11526</strain>
    </source>
</reference>
<keyword evidence="4" id="KW-1185">Reference proteome</keyword>
<dbReference type="PROSITE" id="PS51257">
    <property type="entry name" value="PROKAR_LIPOPROTEIN"/>
    <property type="match status" value="1"/>
</dbReference>
<dbReference type="GO" id="GO:0009279">
    <property type="term" value="C:cell outer membrane"/>
    <property type="evidence" value="ECO:0007669"/>
    <property type="project" value="UniProtKB-SubCell"/>
</dbReference>
<dbReference type="InterPro" id="IPR003423">
    <property type="entry name" value="OMP_efflux"/>
</dbReference>
<dbReference type="InterPro" id="IPR010131">
    <property type="entry name" value="MdtP/NodT-like"/>
</dbReference>
<dbReference type="Gene3D" id="2.20.200.10">
    <property type="entry name" value="Outer membrane efflux proteins (OEP)"/>
    <property type="match status" value="1"/>
</dbReference>
<comment type="similarity">
    <text evidence="1 2">Belongs to the outer membrane factor (OMF) (TC 1.B.17) family.</text>
</comment>
<dbReference type="PANTHER" id="PTHR30203:SF29">
    <property type="entry name" value="PROTEIN CYAE"/>
    <property type="match status" value="1"/>
</dbReference>
<keyword evidence="2" id="KW-0472">Membrane</keyword>
<accession>A0A1H4CUZ4</accession>
<dbReference type="Gene3D" id="1.20.1600.10">
    <property type="entry name" value="Outer membrane efflux proteins (OEP)"/>
    <property type="match status" value="1"/>
</dbReference>
<gene>
    <name evidence="3" type="ORF">SAMN02745729_105160</name>
</gene>
<dbReference type="EMBL" id="FNRJ01000005">
    <property type="protein sequence ID" value="SEA64129.1"/>
    <property type="molecule type" value="Genomic_DNA"/>
</dbReference>
<evidence type="ECO:0000256" key="1">
    <source>
        <dbReference type="ARBA" id="ARBA00007613"/>
    </source>
</evidence>
<comment type="subcellular location">
    <subcellularLocation>
        <location evidence="2">Cell outer membrane</location>
        <topology evidence="2">Lipid-anchor</topology>
    </subcellularLocation>
</comment>
<evidence type="ECO:0000313" key="3">
    <source>
        <dbReference type="EMBL" id="SEA64129.1"/>
    </source>
</evidence>
<keyword evidence="2" id="KW-0812">Transmembrane</keyword>
<dbReference type="NCBIfam" id="TIGR01845">
    <property type="entry name" value="outer_NodT"/>
    <property type="match status" value="1"/>
</dbReference>
<evidence type="ECO:0000313" key="4">
    <source>
        <dbReference type="Proteomes" id="UP000242469"/>
    </source>
</evidence>
<dbReference type="RefSeq" id="WP_175527622.1">
    <property type="nucleotide sequence ID" value="NZ_FNRJ01000005.1"/>
</dbReference>
<evidence type="ECO:0000256" key="2">
    <source>
        <dbReference type="RuleBase" id="RU362097"/>
    </source>
</evidence>
<dbReference type="PANTHER" id="PTHR30203">
    <property type="entry name" value="OUTER MEMBRANE CATION EFFLUX PROTEIN"/>
    <property type="match status" value="1"/>
</dbReference>
<dbReference type="SUPFAM" id="SSF56954">
    <property type="entry name" value="Outer membrane efflux proteins (OEP)"/>
    <property type="match status" value="1"/>
</dbReference>
<dbReference type="STRING" id="1122198.SAMN02745729_105160"/>
<organism evidence="3 4">
    <name type="scientific">Marinobacterium iners DSM 11526</name>
    <dbReference type="NCBI Taxonomy" id="1122198"/>
    <lineage>
        <taxon>Bacteria</taxon>
        <taxon>Pseudomonadati</taxon>
        <taxon>Pseudomonadota</taxon>
        <taxon>Gammaproteobacteria</taxon>
        <taxon>Oceanospirillales</taxon>
        <taxon>Oceanospirillaceae</taxon>
        <taxon>Marinobacterium</taxon>
    </lineage>
</organism>
<dbReference type="Proteomes" id="UP000242469">
    <property type="component" value="Unassembled WGS sequence"/>
</dbReference>
<keyword evidence="2" id="KW-1134">Transmembrane beta strand</keyword>
<name>A0A1H4CUZ4_9GAMM</name>
<dbReference type="Pfam" id="PF02321">
    <property type="entry name" value="OEP"/>
    <property type="match status" value="2"/>
</dbReference>
<keyword evidence="2" id="KW-0564">Palmitate</keyword>
<dbReference type="AlphaFoldDB" id="A0A1H4CUZ4"/>
<keyword evidence="2 3" id="KW-0449">Lipoprotein</keyword>
<sequence length="453" mass="49648">MKPDALTLSLSLALLGGCSTLSDPQAGRAESLAMPADWAVPAETLDLSMLPQDAGLLDLFRQPQLKQLVDETLNNNLDLQHTALRLRQQQLLIAPERAARQPELTGSLTSQRSKEKTISNQQTLALTLNWELDVWGRLADGQAAAQQTAAAQKLDYDAARHSLAARTVQSWLDISLRQQIIKTEQQWLKSSENNRAVILDRYQSGLGNLADLATAKAATARVQASLIERQNHQRVALRQLNLLRGVSNNSEPPEITVTPDITTPPISLPGTVLARRPDLQAAYLRIQAADHSAAKAYKQLLPGFSLQATLSNTGQDLDQLLKGSPLWSLLGQLTAPLFNSGRLKAQADIAQLDAELSYLNYQQTLLDAVNEVDNGLDLEATLAQQEKALAQALQHSQTSLDHYRSLYRDGVGDILNLISAEQTAFEARIQLLQVRQNRLSNRITLGLALGMNI</sequence>
<dbReference type="GO" id="GO:0015562">
    <property type="term" value="F:efflux transmembrane transporter activity"/>
    <property type="evidence" value="ECO:0007669"/>
    <property type="project" value="InterPro"/>
</dbReference>